<keyword evidence="6" id="KW-0542">Nucleomorph</keyword>
<dbReference type="GO" id="GO:0003735">
    <property type="term" value="F:structural constituent of ribosome"/>
    <property type="evidence" value="ECO:0007669"/>
    <property type="project" value="InterPro"/>
</dbReference>
<dbReference type="EMBL" id="CP006627">
    <property type="protein sequence ID" value="AIB09620.1"/>
    <property type="molecule type" value="Genomic_DNA"/>
</dbReference>
<dbReference type="GO" id="GO:0005829">
    <property type="term" value="C:cytosol"/>
    <property type="evidence" value="ECO:0007669"/>
    <property type="project" value="TreeGrafter"/>
</dbReference>
<evidence type="ECO:0000313" key="7">
    <source>
        <dbReference type="Proteomes" id="UP000243670"/>
    </source>
</evidence>
<dbReference type="AlphaFoldDB" id="A0A060DAT3"/>
<dbReference type="InterPro" id="IPR010979">
    <property type="entry name" value="Ribosomal_uS13-like_H2TH"/>
</dbReference>
<dbReference type="Gene3D" id="1.10.8.50">
    <property type="match status" value="1"/>
</dbReference>
<dbReference type="Gene3D" id="4.10.910.10">
    <property type="entry name" value="30s ribosomal protein s13, domain 2"/>
    <property type="match status" value="1"/>
</dbReference>
<dbReference type="GO" id="GO:0006412">
    <property type="term" value="P:translation"/>
    <property type="evidence" value="ECO:0007669"/>
    <property type="project" value="InterPro"/>
</dbReference>
<geneLocation type="nucleomorph" evidence="6"/>
<evidence type="ECO:0000256" key="2">
    <source>
        <dbReference type="ARBA" id="ARBA00022980"/>
    </source>
</evidence>
<dbReference type="PIRSF" id="PIRSF002134">
    <property type="entry name" value="Ribosomal_S13"/>
    <property type="match status" value="1"/>
</dbReference>
<dbReference type="GO" id="GO:0003723">
    <property type="term" value="F:RNA binding"/>
    <property type="evidence" value="ECO:0007669"/>
    <property type="project" value="InterPro"/>
</dbReference>
<dbReference type="PROSITE" id="PS00646">
    <property type="entry name" value="RIBOSOMAL_S13_1"/>
    <property type="match status" value="1"/>
</dbReference>
<dbReference type="InterPro" id="IPR001892">
    <property type="entry name" value="Ribosomal_uS13"/>
</dbReference>
<evidence type="ECO:0000256" key="3">
    <source>
        <dbReference type="ARBA" id="ARBA00023274"/>
    </source>
</evidence>
<proteinExistence type="inferred from homology"/>
<organism evidence="6 7">
    <name type="scientific">Lotharella oceanica</name>
    <dbReference type="NCBI Taxonomy" id="641309"/>
    <lineage>
        <taxon>Eukaryota</taxon>
        <taxon>Sar</taxon>
        <taxon>Rhizaria</taxon>
        <taxon>Cercozoa</taxon>
        <taxon>Chlorarachniophyceae</taxon>
        <taxon>Lotharella</taxon>
    </lineage>
</organism>
<dbReference type="PANTHER" id="PTHR10871">
    <property type="entry name" value="30S RIBOSOMAL PROTEIN S13/40S RIBOSOMAL PROTEIN S18"/>
    <property type="match status" value="1"/>
</dbReference>
<reference evidence="6 7" key="1">
    <citation type="journal article" date="2014" name="BMC Genomics">
        <title>Nucleomorph and plastid genome sequences of the chlorarachniophyte Lotharella oceanica: convergent reductive evolution and frequent recombination in nucleomorph-bearing algae.</title>
        <authorList>
            <person name="Tanifuji G."/>
            <person name="Onodera N.T."/>
            <person name="Brown M.W."/>
            <person name="Curtis B.A."/>
            <person name="Roger A.J."/>
            <person name="Ka-Shu Wong G."/>
            <person name="Melkonian M."/>
            <person name="Archibald J.M."/>
        </authorList>
    </citation>
    <scope>NUCLEOTIDE SEQUENCE [LARGE SCALE GENOMIC DNA]</scope>
    <source>
        <strain evidence="6 7">CCMP622</strain>
    </source>
</reference>
<dbReference type="Pfam" id="PF00416">
    <property type="entry name" value="Ribosomal_S13"/>
    <property type="match status" value="1"/>
</dbReference>
<keyword evidence="3 4" id="KW-0687">Ribonucleoprotein</keyword>
<dbReference type="PROSITE" id="PS50159">
    <property type="entry name" value="RIBOSOMAL_S13_2"/>
    <property type="match status" value="1"/>
</dbReference>
<dbReference type="InterPro" id="IPR027437">
    <property type="entry name" value="Rbsml_uS13_C"/>
</dbReference>
<protein>
    <submittedName>
        <fullName evidence="6">40S ribosomal protein S18</fullName>
    </submittedName>
</protein>
<keyword evidence="2 4" id="KW-0689">Ribosomal protein</keyword>
<evidence type="ECO:0000256" key="4">
    <source>
        <dbReference type="RuleBase" id="RU003830"/>
    </source>
</evidence>
<evidence type="ECO:0000256" key="5">
    <source>
        <dbReference type="SAM" id="MobiDB-lite"/>
    </source>
</evidence>
<evidence type="ECO:0000313" key="6">
    <source>
        <dbReference type="EMBL" id="AIB09620.1"/>
    </source>
</evidence>
<comment type="similarity">
    <text evidence="1 4">Belongs to the universal ribosomal protein uS13 family.</text>
</comment>
<feature type="region of interest" description="Disordered" evidence="5">
    <location>
        <begin position="119"/>
        <end position="169"/>
    </location>
</feature>
<feature type="compositionally biased region" description="Basic residues" evidence="5">
    <location>
        <begin position="124"/>
        <end position="169"/>
    </location>
</feature>
<sequence length="169" mass="19996">MNIDEKDIYVRILNVNVNSQEKFIYGLRKIKGIGIRFATILQKKLHLSNMSKISELDIDILETLNDQMIKPEEKGFPVWIMNRIKDYRSFENGQVISSILEEYIREDIDRLIKTKSNRGERHFRGLKTRGQHTRTNGRKGKTMGVFRRKKKSTTKKKKSKTKKKIKKKK</sequence>
<dbReference type="Proteomes" id="UP000243670">
    <property type="component" value="Nucleomorph 1"/>
</dbReference>
<evidence type="ECO:0000256" key="1">
    <source>
        <dbReference type="ARBA" id="ARBA00008080"/>
    </source>
</evidence>
<name>A0A060DAT3_9EUKA</name>
<accession>A0A060DAT3</accession>
<gene>
    <name evidence="6" type="primary">rps18</name>
    <name evidence="6" type="ORF">M951_chr1140</name>
</gene>
<dbReference type="PANTHER" id="PTHR10871:SF3">
    <property type="entry name" value="SMALL RIBOSOMAL SUBUNIT PROTEIN US13"/>
    <property type="match status" value="1"/>
</dbReference>
<dbReference type="GO" id="GO:0015935">
    <property type="term" value="C:small ribosomal subunit"/>
    <property type="evidence" value="ECO:0007669"/>
    <property type="project" value="TreeGrafter"/>
</dbReference>
<dbReference type="InterPro" id="IPR018269">
    <property type="entry name" value="Ribosomal_uS13_CS"/>
</dbReference>
<dbReference type="SUPFAM" id="SSF46946">
    <property type="entry name" value="S13-like H2TH domain"/>
    <property type="match status" value="1"/>
</dbReference>